<gene>
    <name evidence="1" type="ORF">D0T92_05340</name>
</gene>
<name>A0A5J6PYM4_9NEIS</name>
<evidence type="ECO:0000313" key="1">
    <source>
        <dbReference type="EMBL" id="QEY26012.1"/>
    </source>
</evidence>
<proteinExistence type="predicted"/>
<reference evidence="1 2" key="1">
    <citation type="submission" date="2018-08" db="EMBL/GenBank/DDBJ databases">
        <title>Neisseria zalophi ATCC BAA-2455 complete genome.</title>
        <authorList>
            <person name="Veseli I.A."/>
            <person name="Buttler R."/>
            <person name="Mascarenhas dos Santos A.C."/>
            <person name="Pombert J.-F."/>
        </authorList>
    </citation>
    <scope>NUCLEOTIDE SEQUENCE [LARGE SCALE GENOMIC DNA]</scope>
    <source>
        <strain evidence="1 2">ATCC BAA-2455</strain>
    </source>
</reference>
<sequence>MNILEKQKNDEIEDTFCYELFENSFFNLKLCQDLLFELPNIPKTQQSLEIIKWIISSVDMCFSSHHDKMIYIK</sequence>
<keyword evidence="2" id="KW-1185">Reference proteome</keyword>
<accession>A0A5J6PYM4</accession>
<dbReference type="AlphaFoldDB" id="A0A5J6PYM4"/>
<evidence type="ECO:0000313" key="2">
    <source>
        <dbReference type="Proteomes" id="UP000325713"/>
    </source>
</evidence>
<dbReference type="EMBL" id="CP031700">
    <property type="protein sequence ID" value="QEY26012.1"/>
    <property type="molecule type" value="Genomic_DNA"/>
</dbReference>
<dbReference type="KEGG" id="nzl:D0T92_05340"/>
<protein>
    <submittedName>
        <fullName evidence="1">Uncharacterized protein</fullName>
    </submittedName>
</protein>
<dbReference type="RefSeq" id="WP_151050901.1">
    <property type="nucleotide sequence ID" value="NZ_CP031700.1"/>
</dbReference>
<dbReference type="OrthoDB" id="1077438at2"/>
<dbReference type="Proteomes" id="UP000325713">
    <property type="component" value="Chromosome"/>
</dbReference>
<organism evidence="1 2">
    <name type="scientific">Neisseria zalophi</name>
    <dbReference type="NCBI Taxonomy" id="640030"/>
    <lineage>
        <taxon>Bacteria</taxon>
        <taxon>Pseudomonadati</taxon>
        <taxon>Pseudomonadota</taxon>
        <taxon>Betaproteobacteria</taxon>
        <taxon>Neisseriales</taxon>
        <taxon>Neisseriaceae</taxon>
        <taxon>Neisseria</taxon>
    </lineage>
</organism>